<name>A0A1H7R451_9ACTN</name>
<keyword evidence="2" id="KW-0378">Hydrolase</keyword>
<dbReference type="InterPro" id="IPR050659">
    <property type="entry name" value="Peptidase_M24B"/>
</dbReference>
<dbReference type="Proteomes" id="UP000198953">
    <property type="component" value="Unassembled WGS sequence"/>
</dbReference>
<dbReference type="PANTHER" id="PTHR46112">
    <property type="entry name" value="AMINOPEPTIDASE"/>
    <property type="match status" value="1"/>
</dbReference>
<evidence type="ECO:0000313" key="3">
    <source>
        <dbReference type="Proteomes" id="UP000198953"/>
    </source>
</evidence>
<evidence type="ECO:0000313" key="2">
    <source>
        <dbReference type="EMBL" id="SEL54758.1"/>
    </source>
</evidence>
<proteinExistence type="predicted"/>
<keyword evidence="2" id="KW-0645">Protease</keyword>
<dbReference type="GO" id="GO:0004177">
    <property type="term" value="F:aminopeptidase activity"/>
    <property type="evidence" value="ECO:0007669"/>
    <property type="project" value="UniProtKB-KW"/>
</dbReference>
<sequence>MPPVPTVDRMSIPTYSLAERDRRWALAREIMEAEDVQALIAYGEHECVDLAPFAPDVYFTNDRPGAIVIFCRDADPIELTWSTLPVADHIQAGRRGETLWIPPERIRVAKHAAGVVEVLREHRLEAASVGVLGLDPYPPFHINPIMPHGLWSAVLAELPEVTFKPVGLSYLFATVCQSDEELAVIRHSAETGDAMAAAMLEVARPGVSEADVYAAGMAAAFRRGLAAPGMLLSSGPGFVSWGPPAWSYRPQAPRTIEEGDVVMAEVFCRFGMKETQHQVAIAVGEPHPDIEAGAKVARASYEAGLAAARPGNTFGDMVEAMEGPLRDADAWNVHPLVHTLNPMGPVCGFGAGLRRLPEAARYGRLFDLPTMGGELPLAPGMTFAFEPNAVIGERLTNLGGTVVIGEDGPVELNPFTAQLLRSQS</sequence>
<dbReference type="InterPro" id="IPR000994">
    <property type="entry name" value="Pept_M24"/>
</dbReference>
<accession>A0A1H7R451</accession>
<organism evidence="2 3">
    <name type="scientific">Nonomuraea pusilla</name>
    <dbReference type="NCBI Taxonomy" id="46177"/>
    <lineage>
        <taxon>Bacteria</taxon>
        <taxon>Bacillati</taxon>
        <taxon>Actinomycetota</taxon>
        <taxon>Actinomycetes</taxon>
        <taxon>Streptosporangiales</taxon>
        <taxon>Streptosporangiaceae</taxon>
        <taxon>Nonomuraea</taxon>
    </lineage>
</organism>
<dbReference type="AlphaFoldDB" id="A0A1H7R451"/>
<dbReference type="PANTHER" id="PTHR46112:SF2">
    <property type="entry name" value="XAA-PRO AMINOPEPTIDASE P-RELATED"/>
    <property type="match status" value="1"/>
</dbReference>
<evidence type="ECO:0000259" key="1">
    <source>
        <dbReference type="Pfam" id="PF00557"/>
    </source>
</evidence>
<keyword evidence="2" id="KW-0031">Aminopeptidase</keyword>
<reference evidence="2 3" key="1">
    <citation type="submission" date="2016-10" db="EMBL/GenBank/DDBJ databases">
        <authorList>
            <person name="de Groot N.N."/>
        </authorList>
    </citation>
    <scope>NUCLEOTIDE SEQUENCE [LARGE SCALE GENOMIC DNA]</scope>
    <source>
        <strain evidence="2 3">DSM 43357</strain>
    </source>
</reference>
<keyword evidence="3" id="KW-1185">Reference proteome</keyword>
<dbReference type="CDD" id="cd01066">
    <property type="entry name" value="APP_MetAP"/>
    <property type="match status" value="1"/>
</dbReference>
<dbReference type="Gene3D" id="3.90.230.10">
    <property type="entry name" value="Creatinase/methionine aminopeptidase superfamily"/>
    <property type="match status" value="1"/>
</dbReference>
<dbReference type="SUPFAM" id="SSF55920">
    <property type="entry name" value="Creatinase/aminopeptidase"/>
    <property type="match status" value="1"/>
</dbReference>
<protein>
    <submittedName>
        <fullName evidence="2">Xaa-Pro aminopeptidase</fullName>
    </submittedName>
</protein>
<gene>
    <name evidence="2" type="ORF">SAMN05660976_02780</name>
</gene>
<dbReference type="Pfam" id="PF00557">
    <property type="entry name" value="Peptidase_M24"/>
    <property type="match status" value="1"/>
</dbReference>
<dbReference type="STRING" id="46177.SAMN05660976_02780"/>
<dbReference type="InterPro" id="IPR036005">
    <property type="entry name" value="Creatinase/aminopeptidase-like"/>
</dbReference>
<dbReference type="EMBL" id="FOBF01000005">
    <property type="protein sequence ID" value="SEL54758.1"/>
    <property type="molecule type" value="Genomic_DNA"/>
</dbReference>
<feature type="domain" description="Peptidase M24" evidence="1">
    <location>
        <begin position="185"/>
        <end position="391"/>
    </location>
</feature>